<evidence type="ECO:0000259" key="1">
    <source>
        <dbReference type="Pfam" id="PF00291"/>
    </source>
</evidence>
<dbReference type="Proteomes" id="UP001189429">
    <property type="component" value="Unassembled WGS sequence"/>
</dbReference>
<accession>A0ABN9QUP4</accession>
<feature type="domain" description="Tryptophan synthase beta chain-like PALP" evidence="1">
    <location>
        <begin position="49"/>
        <end position="353"/>
    </location>
</feature>
<dbReference type="Pfam" id="PF00462">
    <property type="entry name" value="Glutaredoxin"/>
    <property type="match status" value="1"/>
</dbReference>
<comment type="caution">
    <text evidence="3">The sequence shown here is derived from an EMBL/GenBank/DDBJ whole genome shotgun (WGS) entry which is preliminary data.</text>
</comment>
<dbReference type="CDD" id="cd01561">
    <property type="entry name" value="CBS_like"/>
    <property type="match status" value="1"/>
</dbReference>
<organism evidence="3 4">
    <name type="scientific">Prorocentrum cordatum</name>
    <dbReference type="NCBI Taxonomy" id="2364126"/>
    <lineage>
        <taxon>Eukaryota</taxon>
        <taxon>Sar</taxon>
        <taxon>Alveolata</taxon>
        <taxon>Dinophyceae</taxon>
        <taxon>Prorocentrales</taxon>
        <taxon>Prorocentraceae</taxon>
        <taxon>Prorocentrum</taxon>
    </lineage>
</organism>
<name>A0ABN9QUP4_9DINO</name>
<dbReference type="InterPro" id="IPR001926">
    <property type="entry name" value="TrpB-like_PALP"/>
</dbReference>
<sequence>KQFLPRVDPWGAGSAAMGNCAAPADGAGPSETLEARNPLPALRHESVLTTVGKTPVVRLNRMAPDGVSVYVKCEAFNPMGSVKDRLALGIIEWAEKHGQLKPGQTVVEASSGNTGIGLAMVCAAKGYPFVCTMSEAFSVERRKLMRFLGAKVVLTNPAHKGSGMYIAARALAEKNGWFLARQFENEANAWVHSQTTGPEILEAMGGTPLDYFFCSYGTGGTLSGVARVLRARSPSTRICVCEPDCTPLLLSGSRTEYNEDGSFKHPHASWRPHLLQGWAPDFIPKLVADAVDAKYVDELCHVAGSAAMQTSRELAQKEGIFTGTSGGGVLSAALSFAASKAPRGSNILVLLPDTGERYMSTPLFADIGADMTAEEKEIASLIGSTEPPPIQLPDATESEIQFLETTNRENKVVIWSMEYCEFCWTIFSFFDAIKVPYKRVDWDSFEFAENDRGNKIRSALQKKTDCKTYPQCFIDGTFFGGAADACIKWKKGELQPLLEKAGVKVDNFGGYSGDPFEFLPKWMSQNPLRDK</sequence>
<dbReference type="InterPro" id="IPR050214">
    <property type="entry name" value="Cys_Synth/Cystath_Beta-Synth"/>
</dbReference>
<feature type="domain" description="Glutaredoxin" evidence="2">
    <location>
        <begin position="412"/>
        <end position="478"/>
    </location>
</feature>
<dbReference type="Gene3D" id="3.40.30.10">
    <property type="entry name" value="Glutaredoxin"/>
    <property type="match status" value="1"/>
</dbReference>
<dbReference type="SUPFAM" id="SSF53686">
    <property type="entry name" value="Tryptophan synthase beta subunit-like PLP-dependent enzymes"/>
    <property type="match status" value="1"/>
</dbReference>
<proteinExistence type="predicted"/>
<feature type="non-terminal residue" evidence="3">
    <location>
        <position position="1"/>
    </location>
</feature>
<evidence type="ECO:0000313" key="3">
    <source>
        <dbReference type="EMBL" id="CAK0810021.1"/>
    </source>
</evidence>
<gene>
    <name evidence="3" type="ORF">PCOR1329_LOCUS15112</name>
</gene>
<protein>
    <recommendedName>
        <fullName evidence="5">Cysteine synthase</fullName>
    </recommendedName>
</protein>
<evidence type="ECO:0000313" key="4">
    <source>
        <dbReference type="Proteomes" id="UP001189429"/>
    </source>
</evidence>
<dbReference type="Pfam" id="PF00291">
    <property type="entry name" value="PALP"/>
    <property type="match status" value="1"/>
</dbReference>
<dbReference type="PANTHER" id="PTHR10314">
    <property type="entry name" value="CYSTATHIONINE BETA-SYNTHASE"/>
    <property type="match status" value="1"/>
</dbReference>
<dbReference type="InterPro" id="IPR036052">
    <property type="entry name" value="TrpB-like_PALP_sf"/>
</dbReference>
<evidence type="ECO:0000259" key="2">
    <source>
        <dbReference type="Pfam" id="PF00462"/>
    </source>
</evidence>
<dbReference type="InterPro" id="IPR036249">
    <property type="entry name" value="Thioredoxin-like_sf"/>
</dbReference>
<dbReference type="EMBL" id="CAUYUJ010004555">
    <property type="protein sequence ID" value="CAK0810021.1"/>
    <property type="molecule type" value="Genomic_DNA"/>
</dbReference>
<evidence type="ECO:0008006" key="5">
    <source>
        <dbReference type="Google" id="ProtNLM"/>
    </source>
</evidence>
<reference evidence="3" key="1">
    <citation type="submission" date="2023-10" db="EMBL/GenBank/DDBJ databases">
        <authorList>
            <person name="Chen Y."/>
            <person name="Shah S."/>
            <person name="Dougan E. K."/>
            <person name="Thang M."/>
            <person name="Chan C."/>
        </authorList>
    </citation>
    <scope>NUCLEOTIDE SEQUENCE [LARGE SCALE GENOMIC DNA]</scope>
</reference>
<dbReference type="InterPro" id="IPR002109">
    <property type="entry name" value="Glutaredoxin"/>
</dbReference>
<dbReference type="PROSITE" id="PS51354">
    <property type="entry name" value="GLUTAREDOXIN_2"/>
    <property type="match status" value="1"/>
</dbReference>
<dbReference type="SUPFAM" id="SSF52833">
    <property type="entry name" value="Thioredoxin-like"/>
    <property type="match status" value="1"/>
</dbReference>
<dbReference type="Gene3D" id="3.40.50.1100">
    <property type="match status" value="2"/>
</dbReference>
<keyword evidence="4" id="KW-1185">Reference proteome</keyword>